<feature type="region of interest" description="Disordered" evidence="5">
    <location>
        <begin position="43"/>
        <end position="75"/>
    </location>
</feature>
<keyword evidence="3" id="KW-0813">Transport</keyword>
<dbReference type="Gene3D" id="3.40.50.1980">
    <property type="entry name" value="Nitrogenase molybdenum iron protein domain"/>
    <property type="match status" value="2"/>
</dbReference>
<dbReference type="EMBL" id="JAMQAW010000046">
    <property type="protein sequence ID" value="MCM2392750.1"/>
    <property type="molecule type" value="Genomic_DNA"/>
</dbReference>
<dbReference type="RefSeq" id="WP_250923075.1">
    <property type="nucleotide sequence ID" value="NZ_JAMQAW010000046.1"/>
</dbReference>
<feature type="domain" description="Fe/B12 periplasmic-binding" evidence="6">
    <location>
        <begin position="96"/>
        <end position="281"/>
    </location>
</feature>
<evidence type="ECO:0000313" key="7">
    <source>
        <dbReference type="EMBL" id="MCM2392750.1"/>
    </source>
</evidence>
<evidence type="ECO:0000256" key="5">
    <source>
        <dbReference type="SAM" id="MobiDB-lite"/>
    </source>
</evidence>
<evidence type="ECO:0000256" key="3">
    <source>
        <dbReference type="ARBA" id="ARBA00022448"/>
    </source>
</evidence>
<dbReference type="SUPFAM" id="SSF53807">
    <property type="entry name" value="Helical backbone' metal receptor"/>
    <property type="match status" value="1"/>
</dbReference>
<proteinExistence type="inferred from homology"/>
<evidence type="ECO:0000256" key="2">
    <source>
        <dbReference type="ARBA" id="ARBA00008814"/>
    </source>
</evidence>
<dbReference type="InterPro" id="IPR051313">
    <property type="entry name" value="Bact_iron-sidero_bind"/>
</dbReference>
<name>A0ABT0UXB2_9ACTN</name>
<evidence type="ECO:0000256" key="4">
    <source>
        <dbReference type="ARBA" id="ARBA00022729"/>
    </source>
</evidence>
<dbReference type="InterPro" id="IPR002491">
    <property type="entry name" value="ABC_transptr_periplasmic_BD"/>
</dbReference>
<evidence type="ECO:0000256" key="1">
    <source>
        <dbReference type="ARBA" id="ARBA00004196"/>
    </source>
</evidence>
<comment type="similarity">
    <text evidence="2">Belongs to the bacterial solute-binding protein 8 family.</text>
</comment>
<accession>A0ABT0UXB2</accession>
<reference evidence="7" key="1">
    <citation type="submission" date="2022-06" db="EMBL/GenBank/DDBJ databases">
        <title>Genome public.</title>
        <authorList>
            <person name="Sun Q."/>
        </authorList>
    </citation>
    <scope>NUCLEOTIDE SEQUENCE</scope>
    <source>
        <strain evidence="7">CWNU-1</strain>
    </source>
</reference>
<keyword evidence="8" id="KW-1185">Reference proteome</keyword>
<evidence type="ECO:0000313" key="8">
    <source>
        <dbReference type="Proteomes" id="UP001431429"/>
    </source>
</evidence>
<gene>
    <name evidence="7" type="ORF">NBG84_31445</name>
</gene>
<comment type="subcellular location">
    <subcellularLocation>
        <location evidence="1">Cell envelope</location>
    </subcellularLocation>
</comment>
<protein>
    <submittedName>
        <fullName evidence="7">ABC transporter substrate-binding protein</fullName>
    </submittedName>
</protein>
<dbReference type="Proteomes" id="UP001431429">
    <property type="component" value="Unassembled WGS sequence"/>
</dbReference>
<keyword evidence="4" id="KW-0732">Signal</keyword>
<comment type="caution">
    <text evidence="7">The sequence shown here is derived from an EMBL/GenBank/DDBJ whole genome shotgun (WGS) entry which is preliminary data.</text>
</comment>
<dbReference type="PANTHER" id="PTHR30532">
    <property type="entry name" value="IRON III DICITRATE-BINDING PERIPLASMIC PROTEIN"/>
    <property type="match status" value="1"/>
</dbReference>
<evidence type="ECO:0000259" key="6">
    <source>
        <dbReference type="Pfam" id="PF01497"/>
    </source>
</evidence>
<dbReference type="PANTHER" id="PTHR30532:SF1">
    <property type="entry name" value="IRON(3+)-HYDROXAMATE-BINDING PROTEIN FHUD"/>
    <property type="match status" value="1"/>
</dbReference>
<dbReference type="Pfam" id="PF01497">
    <property type="entry name" value="Peripla_BP_2"/>
    <property type="match status" value="1"/>
</dbReference>
<organism evidence="7 8">
    <name type="scientific">Streptomyces albipurpureus</name>
    <dbReference type="NCBI Taxonomy" id="2897419"/>
    <lineage>
        <taxon>Bacteria</taxon>
        <taxon>Bacillati</taxon>
        <taxon>Actinomycetota</taxon>
        <taxon>Actinomycetes</taxon>
        <taxon>Kitasatosporales</taxon>
        <taxon>Streptomycetaceae</taxon>
        <taxon>Streptomyces</taxon>
    </lineage>
</organism>
<sequence length="340" mass="36112">MFRTRVHATSTARFPGNRLHRLRRAAAGLVAAVANGLTASCSSTADGDSVASPKGGKPATPTAGTPDRPVKTPAKPQRVIGLSYASTWMRDAGVSMVGATDIDEGALSAEHRAAVKKTTIVGEGNELNSEKIAPLTPDLIVISAPGHTAFNIGTLKPVAPVLPFPIENPDELLPTSLRVIDARGKAAEGAEFKETYRGGLTRIRSTYAQQLAKTDWAIVNSGEAGKFSVYTEKSWLGVVTQDAGARFDPLPGAPKGEFSYDLSFEEIGKPKDADVILVDGDVPGGAPVAETKWPTARRNWTTPKANQNRQVHPVAGFFVSRYHEGGGIPDRFEQTPKPLP</sequence>